<dbReference type="InterPro" id="IPR001279">
    <property type="entry name" value="Metallo-B-lactamas"/>
</dbReference>
<comment type="subcellular location">
    <subcellularLocation>
        <location evidence="1 4">Nucleus</location>
    </subcellularLocation>
</comment>
<evidence type="ECO:0000259" key="6">
    <source>
        <dbReference type="SMART" id="SM01027"/>
    </source>
</evidence>
<keyword evidence="3 4" id="KW-0539">Nucleus</keyword>
<protein>
    <recommendedName>
        <fullName evidence="4">Cleavage and polyadenylation specificity factor subunit 2</fullName>
    </recommendedName>
    <alternativeName>
        <fullName evidence="4">Cleavage and polyadenylation specificity factor 100 kDa subunit</fullName>
    </alternativeName>
</protein>
<keyword evidence="2 4" id="KW-0507">mRNA processing</keyword>
<dbReference type="SMART" id="SM01027">
    <property type="entry name" value="Beta-Casp"/>
    <property type="match status" value="1"/>
</dbReference>
<dbReference type="SUPFAM" id="SSF56281">
    <property type="entry name" value="Metallo-hydrolase/oxidoreductase"/>
    <property type="match status" value="1"/>
</dbReference>
<evidence type="ECO:0000256" key="4">
    <source>
        <dbReference type="RuleBase" id="RU365006"/>
    </source>
</evidence>
<name>A0A9Q0AVH2_9PEZI</name>
<dbReference type="GO" id="GO:0003723">
    <property type="term" value="F:RNA binding"/>
    <property type="evidence" value="ECO:0007669"/>
    <property type="project" value="UniProtKB-KW"/>
</dbReference>
<evidence type="ECO:0000313" key="8">
    <source>
        <dbReference type="Proteomes" id="UP000829685"/>
    </source>
</evidence>
<dbReference type="InterPro" id="IPR027075">
    <property type="entry name" value="CPSF2"/>
</dbReference>
<dbReference type="AlphaFoldDB" id="A0A9Q0AVH2"/>
<dbReference type="Pfam" id="PF16661">
    <property type="entry name" value="Lactamase_B_6"/>
    <property type="match status" value="1"/>
</dbReference>
<accession>A0A9Q0AVH2</accession>
<dbReference type="PANTHER" id="PTHR45922">
    <property type="entry name" value="CLEAVAGE AND POLYADENYLATION SPECIFICITY FACTOR SUBUNIT 2"/>
    <property type="match status" value="1"/>
</dbReference>
<dbReference type="Gene3D" id="3.40.50.10890">
    <property type="match status" value="1"/>
</dbReference>
<comment type="caution">
    <text evidence="7">The sequence shown here is derived from an EMBL/GenBank/DDBJ whole genome shotgun (WGS) entry which is preliminary data.</text>
</comment>
<dbReference type="Pfam" id="PF13299">
    <property type="entry name" value="CPSF100_C"/>
    <property type="match status" value="1"/>
</dbReference>
<feature type="domain" description="Beta-Casp" evidence="6">
    <location>
        <begin position="286"/>
        <end position="443"/>
    </location>
</feature>
<dbReference type="PANTHER" id="PTHR45922:SF1">
    <property type="entry name" value="CLEAVAGE AND POLYADENYLATION SPECIFICITY FACTOR SUBUNIT 2"/>
    <property type="match status" value="1"/>
</dbReference>
<keyword evidence="8" id="KW-1185">Reference proteome</keyword>
<feature type="region of interest" description="Disordered" evidence="5">
    <location>
        <begin position="530"/>
        <end position="551"/>
    </location>
</feature>
<dbReference type="Pfam" id="PF10996">
    <property type="entry name" value="Beta-Casp"/>
    <property type="match status" value="1"/>
</dbReference>
<dbReference type="InterPro" id="IPR011108">
    <property type="entry name" value="RMMBL"/>
</dbReference>
<dbReference type="Gene3D" id="3.60.15.10">
    <property type="entry name" value="Ribonuclease Z/Hydroxyacylglutathione hydrolase-like"/>
    <property type="match status" value="1"/>
</dbReference>
<dbReference type="InterPro" id="IPR036866">
    <property type="entry name" value="RibonucZ/Hydroxyglut_hydro"/>
</dbReference>
<sequence>MFTFTPLQGAKSDSTAVQSILELDGGIKVLVDVGWDETFDPQTLKELEKQVPTLSLVLLTHATLSHLGAFAHCCKHIPLFTRIPVYATTPVISLGRTLLQELYASTPLAATTIPKASLDEVSYSYNAQAKASESNILLQPPNHEEITKYFSLVNSLKYLQPHQPLGSPFSPPLNGLTITAYNSGSTLGGTIWQIQHGLESIVYAVDWNQGRENVYAGAAWLGGAAGGGTEVIESLRKPTALVCSSKGSTKPSLPRAKRDDPLLETIEGCVTNGGTVLIPVDSSARVLELAYLMEHAWRRNAAKEDGKLHSAQLYLAGRSIHSTMRYARSMLEWMDERIVQEFEETADGSKKTNGATENATPGKQGGPFDFKYLKLLDRRGQVDKVISSQRDAAFGKVILASDSSLDWGFSKDVFKALVQDPKNLLILTGLPSPPAEGSTAPAATFYRWWKDAVTENAKHGPDTVGSGIGTNGALIQVPGSGRETELRNAQRVPLEGDDLAVYRFWLAQQRQLQDTQTGGATALDTTLDIDDASSESSSESGDSETHQQGKVLNVAATLGRATRKKAALADEDLGPNILLKKKGTYDYDLRGKSGRDALFPYPVSKKRGDDYGDLIRVEDFLKTEDQQDEGHSGDHEGKADSDANLGKKRKWTDSAPGKGQAAGSDKKQKLERVSDEFETALTDGPVDNELDDIPEEEEDTSTGPYKLTITTEKITVNLNIAFIDFSGIHDQRSLQMLIPLIQPRKLVLTGGTSSETDALSTDLPKLIQAPLDIFTPDIGSSVDASADTNSYTVSLAPSLVKGLKWQDVGGVRIATLVGRLSVTDEAKDPVLEIPPALATAGLVATQAVAPFHVGDLRLANLRKDLRDSGYSTEFMGEGTLLVQNAVIVRKAATAGRISVEAAGWETDTVQMVRRLVYEKLAVVGHDYSTIPFNGTGREGELVANIPVRLS</sequence>
<dbReference type="GO" id="GO:0006397">
    <property type="term" value="P:mRNA processing"/>
    <property type="evidence" value="ECO:0007669"/>
    <property type="project" value="UniProtKB-KW"/>
</dbReference>
<evidence type="ECO:0000256" key="2">
    <source>
        <dbReference type="ARBA" id="ARBA00022664"/>
    </source>
</evidence>
<gene>
    <name evidence="7" type="ORF">JX265_000347</name>
</gene>
<feature type="region of interest" description="Disordered" evidence="5">
    <location>
        <begin position="344"/>
        <end position="364"/>
    </location>
</feature>
<comment type="similarity">
    <text evidence="4">Belongs to the metallo-beta-lactamase superfamily. RNA-metabolizing metallo-beta-lactamase-like family. CPSF2/YSH1 subfamily.</text>
</comment>
<evidence type="ECO:0000256" key="3">
    <source>
        <dbReference type="ARBA" id="ARBA00023242"/>
    </source>
</evidence>
<dbReference type="EMBL" id="JAFIMR010000001">
    <property type="protein sequence ID" value="KAI1881521.1"/>
    <property type="molecule type" value="Genomic_DNA"/>
</dbReference>
<evidence type="ECO:0000256" key="5">
    <source>
        <dbReference type="SAM" id="MobiDB-lite"/>
    </source>
</evidence>
<dbReference type="Proteomes" id="UP000829685">
    <property type="component" value="Unassembled WGS sequence"/>
</dbReference>
<proteinExistence type="inferred from homology"/>
<feature type="compositionally biased region" description="Basic and acidic residues" evidence="5">
    <location>
        <begin position="624"/>
        <end position="641"/>
    </location>
</feature>
<dbReference type="InterPro" id="IPR022712">
    <property type="entry name" value="Beta_Casp"/>
</dbReference>
<organism evidence="7 8">
    <name type="scientific">Neoarthrinium moseri</name>
    <dbReference type="NCBI Taxonomy" id="1658444"/>
    <lineage>
        <taxon>Eukaryota</taxon>
        <taxon>Fungi</taxon>
        <taxon>Dikarya</taxon>
        <taxon>Ascomycota</taxon>
        <taxon>Pezizomycotina</taxon>
        <taxon>Sordariomycetes</taxon>
        <taxon>Xylariomycetidae</taxon>
        <taxon>Amphisphaeriales</taxon>
        <taxon>Apiosporaceae</taxon>
        <taxon>Neoarthrinium</taxon>
    </lineage>
</organism>
<dbReference type="Pfam" id="PF07521">
    <property type="entry name" value="RMMBL"/>
    <property type="match status" value="1"/>
</dbReference>
<evidence type="ECO:0000256" key="1">
    <source>
        <dbReference type="ARBA" id="ARBA00004123"/>
    </source>
</evidence>
<evidence type="ECO:0000313" key="7">
    <source>
        <dbReference type="EMBL" id="KAI1881521.1"/>
    </source>
</evidence>
<feature type="compositionally biased region" description="Basic and acidic residues" evidence="5">
    <location>
        <begin position="664"/>
        <end position="675"/>
    </location>
</feature>
<feature type="compositionally biased region" description="Acidic residues" evidence="5">
    <location>
        <begin position="686"/>
        <end position="700"/>
    </location>
</feature>
<feature type="region of interest" description="Disordered" evidence="5">
    <location>
        <begin position="624"/>
        <end position="702"/>
    </location>
</feature>
<dbReference type="InterPro" id="IPR025069">
    <property type="entry name" value="Cpsf2_C"/>
</dbReference>
<feature type="compositionally biased region" description="Polar residues" evidence="5">
    <location>
        <begin position="351"/>
        <end position="361"/>
    </location>
</feature>
<reference evidence="7" key="1">
    <citation type="submission" date="2021-03" db="EMBL/GenBank/DDBJ databases">
        <title>Revisited historic fungal species revealed as producer of novel bioactive compounds through whole genome sequencing and comparative genomics.</title>
        <authorList>
            <person name="Vignolle G.A."/>
            <person name="Hochenegger N."/>
            <person name="Mach R.L."/>
            <person name="Mach-Aigner A.R."/>
            <person name="Javad Rahimi M."/>
            <person name="Salim K.A."/>
            <person name="Chan C.M."/>
            <person name="Lim L.B.L."/>
            <person name="Cai F."/>
            <person name="Druzhinina I.S."/>
            <person name="U'Ren J.M."/>
            <person name="Derntl C."/>
        </authorList>
    </citation>
    <scope>NUCLEOTIDE SEQUENCE</scope>
    <source>
        <strain evidence="7">TUCIM 5799</strain>
    </source>
</reference>
<keyword evidence="4" id="KW-0694">RNA-binding</keyword>
<dbReference type="GO" id="GO:0005847">
    <property type="term" value="C:mRNA cleavage and polyadenylation specificity factor complex"/>
    <property type="evidence" value="ECO:0007669"/>
    <property type="project" value="InterPro"/>
</dbReference>